<keyword evidence="3" id="KW-0812">Transmembrane</keyword>
<feature type="transmembrane region" description="Helical" evidence="3">
    <location>
        <begin position="357"/>
        <end position="375"/>
    </location>
</feature>
<gene>
    <name evidence="4" type="ORF">FRY98_22575</name>
</gene>
<dbReference type="EMBL" id="VSDO01000005">
    <property type="protein sequence ID" value="TYA10594.1"/>
    <property type="molecule type" value="Genomic_DNA"/>
</dbReference>
<accession>A0A5D0CN21</accession>
<dbReference type="GO" id="GO:0009847">
    <property type="term" value="P:spore germination"/>
    <property type="evidence" value="ECO:0007669"/>
    <property type="project" value="InterPro"/>
</dbReference>
<feature type="transmembrane region" description="Helical" evidence="3">
    <location>
        <begin position="382"/>
        <end position="401"/>
    </location>
</feature>
<comment type="similarity">
    <text evidence="1">Belongs to the GerABKA family.</text>
</comment>
<keyword evidence="5" id="KW-1185">Reference proteome</keyword>
<dbReference type="Pfam" id="PF03323">
    <property type="entry name" value="GerA"/>
    <property type="match status" value="1"/>
</dbReference>
<evidence type="ECO:0000256" key="1">
    <source>
        <dbReference type="ARBA" id="ARBA00005278"/>
    </source>
</evidence>
<evidence type="ECO:0000256" key="2">
    <source>
        <dbReference type="ARBA" id="ARBA00023136"/>
    </source>
</evidence>
<dbReference type="Proteomes" id="UP000325218">
    <property type="component" value="Unassembled WGS sequence"/>
</dbReference>
<feature type="transmembrane region" description="Helical" evidence="3">
    <location>
        <begin position="315"/>
        <end position="337"/>
    </location>
</feature>
<protein>
    <submittedName>
        <fullName evidence="4">Spore germination protein</fullName>
    </submittedName>
</protein>
<feature type="transmembrane region" description="Helical" evidence="3">
    <location>
        <begin position="440"/>
        <end position="466"/>
    </location>
</feature>
<dbReference type="AlphaFoldDB" id="A0A5D0CN21"/>
<dbReference type="OrthoDB" id="1726708at2"/>
<sequence>MLKRWLRPFRFQRPVGAVEASSRPSASPSERPAVELADASAILNLFNRCADVKHHTYTLNAREERSTVLFVFCEGMSDSQHMIHEVVLPRLHRFYECYGFTDAGMLQTASQLQLERLPDDDWQRKATQLVFEGKLLMYIPALRLICSVDIAKLPGRKPEESNVEVSVRGAKDCFVEELAINAALIRKRLKSPSLAYEQMALGERTQTRIGLMYMYDIADPKVIQEVKQRLQKITIDGVFSATELEEMIEPTWALFPLMAYTGRPDFAVNCLTNGRFVLLVDGTPAALIGPANLLLLIKTPEDIHFTALSSTFGQLLRLLGLFVSLMLPAFWLCLLSYHQDQLPFYLLATLTVNRLGIPLSAGLEMFLALIFLEMLREAGVHLPSAIGSTLTIVGGLILGDAAIRSGILSPGIVIVGAITHVFGASLTNQALGGTVSVLRIILYIFSCIFGLYGFFLGVFLLLVLLASLQSFGVPYLAPMSPPFFRDLPHALFRLPLAWKRKRPKMLHPIDDTNQGEQSK</sequence>
<dbReference type="GO" id="GO:0016020">
    <property type="term" value="C:membrane"/>
    <property type="evidence" value="ECO:0007669"/>
    <property type="project" value="InterPro"/>
</dbReference>
<evidence type="ECO:0000313" key="4">
    <source>
        <dbReference type="EMBL" id="TYA10594.1"/>
    </source>
</evidence>
<dbReference type="PIRSF" id="PIRSF005690">
    <property type="entry name" value="GerBA"/>
    <property type="match status" value="1"/>
</dbReference>
<proteinExistence type="inferred from homology"/>
<feature type="transmembrane region" description="Helical" evidence="3">
    <location>
        <begin position="407"/>
        <end position="428"/>
    </location>
</feature>
<organism evidence="4 5">
    <name type="scientific">Paenibacillus faecis</name>
    <dbReference type="NCBI Taxonomy" id="862114"/>
    <lineage>
        <taxon>Bacteria</taxon>
        <taxon>Bacillati</taxon>
        <taxon>Bacillota</taxon>
        <taxon>Bacilli</taxon>
        <taxon>Bacillales</taxon>
        <taxon>Paenibacillaceae</taxon>
        <taxon>Paenibacillus</taxon>
    </lineage>
</organism>
<dbReference type="InterPro" id="IPR004995">
    <property type="entry name" value="Spore_Ger"/>
</dbReference>
<reference evidence="4 5" key="1">
    <citation type="submission" date="2019-08" db="EMBL/GenBank/DDBJ databases">
        <title>Genome sequencing of Paenibacillus faecis DSM 23593(T).</title>
        <authorList>
            <person name="Kook J.-K."/>
            <person name="Park S.-N."/>
            <person name="Lim Y.K."/>
        </authorList>
    </citation>
    <scope>NUCLEOTIDE SEQUENCE [LARGE SCALE GENOMIC DNA]</scope>
    <source>
        <strain evidence="4 5">DSM 23593</strain>
    </source>
</reference>
<dbReference type="PANTHER" id="PTHR22550:SF9">
    <property type="entry name" value="STAGE V SPORULATION PROTEIN AF"/>
    <property type="match status" value="1"/>
</dbReference>
<evidence type="ECO:0000256" key="3">
    <source>
        <dbReference type="SAM" id="Phobius"/>
    </source>
</evidence>
<dbReference type="InterPro" id="IPR050768">
    <property type="entry name" value="UPF0353/GerABKA_families"/>
</dbReference>
<comment type="caution">
    <text evidence="4">The sequence shown here is derived from an EMBL/GenBank/DDBJ whole genome shotgun (WGS) entry which is preliminary data.</text>
</comment>
<dbReference type="RefSeq" id="WP_148456412.1">
    <property type="nucleotide sequence ID" value="NZ_VSDO01000005.1"/>
</dbReference>
<name>A0A5D0CN21_9BACL</name>
<keyword evidence="2 3" id="KW-0472">Membrane</keyword>
<keyword evidence="3" id="KW-1133">Transmembrane helix</keyword>
<evidence type="ECO:0000313" key="5">
    <source>
        <dbReference type="Proteomes" id="UP000325218"/>
    </source>
</evidence>
<dbReference type="PANTHER" id="PTHR22550">
    <property type="entry name" value="SPORE GERMINATION PROTEIN"/>
    <property type="match status" value="1"/>
</dbReference>